<evidence type="ECO:0000259" key="2">
    <source>
        <dbReference type="Pfam" id="PF01558"/>
    </source>
</evidence>
<dbReference type="PANTHER" id="PTHR32154:SF20">
    <property type="entry name" value="2-OXOGLUTARATE OXIDOREDUCTASE SUBUNIT KORA"/>
    <property type="match status" value="1"/>
</dbReference>
<dbReference type="AlphaFoldDB" id="I1X5G0"/>
<dbReference type="FunFam" id="3.40.50.970:FF:000022">
    <property type="entry name" value="2-oxoglutarate ferredoxin oxidoreductase alpha subunit"/>
    <property type="match status" value="1"/>
</dbReference>
<dbReference type="SUPFAM" id="SSF52518">
    <property type="entry name" value="Thiamin diphosphate-binding fold (THDP-binding)"/>
    <property type="match status" value="1"/>
</dbReference>
<dbReference type="InterPro" id="IPR050722">
    <property type="entry name" value="Pyruvate:ferred/Flavod_OxRd"/>
</dbReference>
<dbReference type="CDD" id="cd07034">
    <property type="entry name" value="TPP_PYR_PFOR_IOR-alpha_like"/>
    <property type="match status" value="1"/>
</dbReference>
<feature type="domain" description="Pyruvate/ketoisovalerate oxidoreductase catalytic" evidence="2">
    <location>
        <begin position="30"/>
        <end position="215"/>
    </location>
</feature>
<dbReference type="InterPro" id="IPR002869">
    <property type="entry name" value="Pyrv_flavodox_OxRed_cen"/>
</dbReference>
<dbReference type="InterPro" id="IPR022367">
    <property type="entry name" value="2-oxoacid/accept_OxRdtase_asu"/>
</dbReference>
<organism evidence="4">
    <name type="scientific">uncultured bacterium ws406H10</name>
    <dbReference type="NCBI Taxonomy" id="1131831"/>
    <lineage>
        <taxon>Bacteria</taxon>
        <taxon>environmental samples</taxon>
    </lineage>
</organism>
<dbReference type="GO" id="GO:0006979">
    <property type="term" value="P:response to oxidative stress"/>
    <property type="evidence" value="ECO:0007669"/>
    <property type="project" value="TreeGrafter"/>
</dbReference>
<protein>
    <submittedName>
        <fullName evidence="4">Pyruvate synthase</fullName>
    </submittedName>
</protein>
<dbReference type="Pfam" id="PF01855">
    <property type="entry name" value="POR_N"/>
    <property type="match status" value="1"/>
</dbReference>
<proteinExistence type="predicted"/>
<dbReference type="Pfam" id="PF01558">
    <property type="entry name" value="POR"/>
    <property type="match status" value="1"/>
</dbReference>
<dbReference type="EMBL" id="JQ256789">
    <property type="protein sequence ID" value="AFI78735.1"/>
    <property type="molecule type" value="Genomic_DNA"/>
</dbReference>
<dbReference type="InterPro" id="IPR002880">
    <property type="entry name" value="Pyrv_Fd/Flavodoxin_OxRdtase_N"/>
</dbReference>
<gene>
    <name evidence="4" type="ORF">ws406H10_0023</name>
</gene>
<dbReference type="SUPFAM" id="SSF52922">
    <property type="entry name" value="TK C-terminal domain-like"/>
    <property type="match status" value="1"/>
</dbReference>
<dbReference type="PANTHER" id="PTHR32154">
    <property type="entry name" value="PYRUVATE-FLAVODOXIN OXIDOREDUCTASE-RELATED"/>
    <property type="match status" value="1"/>
</dbReference>
<dbReference type="Gene3D" id="3.40.50.920">
    <property type="match status" value="1"/>
</dbReference>
<dbReference type="Gene3D" id="3.40.920.10">
    <property type="entry name" value="Pyruvate-ferredoxin oxidoreductase, PFOR, domain III"/>
    <property type="match status" value="1"/>
</dbReference>
<feature type="domain" description="Pyruvate flavodoxin/ferredoxin oxidoreductase pyrimidine binding" evidence="3">
    <location>
        <begin position="266"/>
        <end position="478"/>
    </location>
</feature>
<keyword evidence="1" id="KW-0560">Oxidoreductase</keyword>
<evidence type="ECO:0000313" key="4">
    <source>
        <dbReference type="EMBL" id="AFI78735.1"/>
    </source>
</evidence>
<evidence type="ECO:0000256" key="1">
    <source>
        <dbReference type="ARBA" id="ARBA00023002"/>
    </source>
</evidence>
<dbReference type="InterPro" id="IPR019752">
    <property type="entry name" value="Pyrv/ketoisovalerate_OxRed_cat"/>
</dbReference>
<dbReference type="InterPro" id="IPR009014">
    <property type="entry name" value="Transketo_C/PFOR_II"/>
</dbReference>
<dbReference type="Gene3D" id="3.40.50.970">
    <property type="match status" value="1"/>
</dbReference>
<dbReference type="GO" id="GO:0016903">
    <property type="term" value="F:oxidoreductase activity, acting on the aldehyde or oxo group of donors"/>
    <property type="evidence" value="ECO:0007669"/>
    <property type="project" value="InterPro"/>
</dbReference>
<sequence>MIVDDQVTARPQKPRIETDSVVVRFAGDSGDGMQLAGSQVALSSALMGNDIATFPDYPAEIRAPKGSPAGVSGFQVHFASKAAMTPGDSVDVLVAMNPAALRANISNLATHGTIVVDSDAFDAKGLRLAKYENDPLRSGVLDDYQVIEAPITSQTRNAVTDADVSHKIATQCRNFFAMGIIYWLYGRELDATIRFIDTKFSEDIAAAGRLALRAGWHYGETTEAFERSYQVPAASPAPGLYRNVTGNEALALGLVAAAHLSRRNLFYSAYPITPASDILHRLSRTTQCGTRTFQAEDEIAAICAAIGASYGGAMGATGSSGPGIALKTEALGLAVMLELPLLVINVQRGGPSTGLPTKVEQTDLLQAVMGRNGEAPMPVLAAAGPGDCFNTAIEAWRIATRLMTPVMLLSDAFTANGAEPWLIPDISDLEQITVDHPQSDGTVFKPYDRDEWLARPWALPGTHGLTHRIGGIEKADRTGEISYDPVNHEHMVRLRAEKTAMATYIAPAPEICGEATGDLLIVSWGGTFGACRAAVELAQQSGQSVTHMHLRCLNPLPPDLGDTLRGFKQVLAPELNAGQLRQLLRAQFLVDVRGLNKVRGQPFWINDISQAINSLLQQEI</sequence>
<evidence type="ECO:0000259" key="3">
    <source>
        <dbReference type="Pfam" id="PF01855"/>
    </source>
</evidence>
<name>I1X5G0_9BACT</name>
<dbReference type="NCBIfam" id="TIGR03710">
    <property type="entry name" value="OAFO_sf"/>
    <property type="match status" value="1"/>
</dbReference>
<keyword evidence="4" id="KW-0670">Pyruvate</keyword>
<reference evidence="4" key="1">
    <citation type="journal article" date="2012" name="ISME J.">
        <title>Roseobacter clade bacteria are abundant in coastal sediments and encode a novel combination of sulfur oxidation genes.</title>
        <authorList>
            <person name="Lenk S."/>
            <person name="Moraru C."/>
            <person name="Hahnke S."/>
            <person name="Arnds J."/>
            <person name="Richter M."/>
            <person name="Kube M."/>
            <person name="Reinhardt R."/>
            <person name="Brinkhoff T."/>
            <person name="Harder J."/>
            <person name="Amann R."/>
            <person name="Mussmann M."/>
        </authorList>
    </citation>
    <scope>NUCLEOTIDE SEQUENCE</scope>
</reference>
<dbReference type="InterPro" id="IPR029061">
    <property type="entry name" value="THDP-binding"/>
</dbReference>
<accession>I1X5G0</accession>